<proteinExistence type="inferred from homology"/>
<feature type="compositionally biased region" description="Basic and acidic residues" evidence="8">
    <location>
        <begin position="268"/>
        <end position="279"/>
    </location>
</feature>
<evidence type="ECO:0000313" key="11">
    <source>
        <dbReference type="Proteomes" id="UP001151699"/>
    </source>
</evidence>
<evidence type="ECO:0000256" key="8">
    <source>
        <dbReference type="SAM" id="MobiDB-lite"/>
    </source>
</evidence>
<keyword evidence="2" id="KW-0227">DNA damage</keyword>
<dbReference type="InterPro" id="IPR038051">
    <property type="entry name" value="XRCC4-like_N_sf"/>
</dbReference>
<comment type="caution">
    <text evidence="10">The sequence shown here is derived from an EMBL/GenBank/DDBJ whole genome shotgun (WGS) entry which is preliminary data.</text>
</comment>
<feature type="region of interest" description="Disordered" evidence="8">
    <location>
        <begin position="236"/>
        <end position="288"/>
    </location>
</feature>
<evidence type="ECO:0000256" key="2">
    <source>
        <dbReference type="ARBA" id="ARBA00022763"/>
    </source>
</evidence>
<dbReference type="AlphaFoldDB" id="A0A9Q0MQK8"/>
<dbReference type="GO" id="GO:0045027">
    <property type="term" value="F:DNA end binding"/>
    <property type="evidence" value="ECO:0007669"/>
    <property type="project" value="TreeGrafter"/>
</dbReference>
<organism evidence="10 11">
    <name type="scientific">Pseudolycoriella hygida</name>
    <dbReference type="NCBI Taxonomy" id="35572"/>
    <lineage>
        <taxon>Eukaryota</taxon>
        <taxon>Metazoa</taxon>
        <taxon>Ecdysozoa</taxon>
        <taxon>Arthropoda</taxon>
        <taxon>Hexapoda</taxon>
        <taxon>Insecta</taxon>
        <taxon>Pterygota</taxon>
        <taxon>Neoptera</taxon>
        <taxon>Endopterygota</taxon>
        <taxon>Diptera</taxon>
        <taxon>Nematocera</taxon>
        <taxon>Sciaroidea</taxon>
        <taxon>Sciaridae</taxon>
        <taxon>Pseudolycoriella</taxon>
    </lineage>
</organism>
<evidence type="ECO:0000256" key="3">
    <source>
        <dbReference type="ARBA" id="ARBA00023125"/>
    </source>
</evidence>
<feature type="domain" description="XLF-like N-terminal" evidence="9">
    <location>
        <begin position="11"/>
        <end position="114"/>
    </location>
</feature>
<keyword evidence="11" id="KW-1185">Reference proteome</keyword>
<accession>A0A9Q0MQK8</accession>
<evidence type="ECO:0000256" key="6">
    <source>
        <dbReference type="ARBA" id="ARBA00025747"/>
    </source>
</evidence>
<dbReference type="EMBL" id="WJQU01000004">
    <property type="protein sequence ID" value="KAJ6635370.1"/>
    <property type="molecule type" value="Genomic_DNA"/>
</dbReference>
<dbReference type="OrthoDB" id="7777895at2759"/>
<evidence type="ECO:0000256" key="7">
    <source>
        <dbReference type="ARBA" id="ARBA00044529"/>
    </source>
</evidence>
<evidence type="ECO:0000313" key="10">
    <source>
        <dbReference type="EMBL" id="KAJ6635370.1"/>
    </source>
</evidence>
<dbReference type="Proteomes" id="UP001151699">
    <property type="component" value="Chromosome C"/>
</dbReference>
<dbReference type="GO" id="GO:0032807">
    <property type="term" value="C:DNA ligase IV complex"/>
    <property type="evidence" value="ECO:0007669"/>
    <property type="project" value="TreeGrafter"/>
</dbReference>
<protein>
    <recommendedName>
        <fullName evidence="7">Non-homologous end-joining factor 1</fullName>
    </recommendedName>
</protein>
<name>A0A9Q0MQK8_9DIPT</name>
<dbReference type="Pfam" id="PF09302">
    <property type="entry name" value="XLF"/>
    <property type="match status" value="1"/>
</dbReference>
<evidence type="ECO:0000256" key="4">
    <source>
        <dbReference type="ARBA" id="ARBA00023204"/>
    </source>
</evidence>
<keyword evidence="4" id="KW-0234">DNA repair</keyword>
<evidence type="ECO:0000256" key="1">
    <source>
        <dbReference type="ARBA" id="ARBA00004123"/>
    </source>
</evidence>
<comment type="subcellular location">
    <subcellularLocation>
        <location evidence="1">Nucleus</location>
    </subcellularLocation>
</comment>
<gene>
    <name evidence="10" type="ORF">Bhyg_13955</name>
</gene>
<keyword evidence="3" id="KW-0238">DNA-binding</keyword>
<dbReference type="GO" id="GO:0006303">
    <property type="term" value="P:double-strand break repair via nonhomologous end joining"/>
    <property type="evidence" value="ECO:0007669"/>
    <property type="project" value="TreeGrafter"/>
</dbReference>
<dbReference type="InterPro" id="IPR015381">
    <property type="entry name" value="XLF-like_N"/>
</dbReference>
<dbReference type="PANTHER" id="PTHR32235">
    <property type="entry name" value="NON-HOMOLOGOUS END-JOINING FACTOR 1"/>
    <property type="match status" value="1"/>
</dbReference>
<dbReference type="PANTHER" id="PTHR32235:SF1">
    <property type="entry name" value="NON-HOMOLOGOUS END-JOINING FACTOR 1"/>
    <property type="match status" value="1"/>
</dbReference>
<feature type="compositionally biased region" description="Acidic residues" evidence="8">
    <location>
        <begin position="254"/>
        <end position="263"/>
    </location>
</feature>
<comment type="similarity">
    <text evidence="6">Belongs to the XRCC4-XLF family. XLF subfamily.</text>
</comment>
<evidence type="ECO:0000256" key="5">
    <source>
        <dbReference type="ARBA" id="ARBA00023242"/>
    </source>
</evidence>
<dbReference type="Gene3D" id="2.170.210.10">
    <property type="entry name" value="DNA double-strand break repair and VJ recombination XRCC4, N-terminal"/>
    <property type="match status" value="1"/>
</dbReference>
<keyword evidence="5" id="KW-0539">Nucleus</keyword>
<evidence type="ECO:0000259" key="9">
    <source>
        <dbReference type="Pfam" id="PF09302"/>
    </source>
</evidence>
<dbReference type="InterPro" id="IPR052287">
    <property type="entry name" value="NHEJ_factor"/>
</dbReference>
<sequence length="288" mass="33403">MSSLPILKMDWRTIVIAETNQTFVISIASTSTGSFVFNLSDFKELWLERIEWQEILCRAKSENPFMNVDDDENALEQTIFSLANQYTFSFNGNERLLKAKYYIGGVPFHFQWKLMKSSSDQFFEEITKKLLVTLLNVEDQRNELIAIVKRKDVEIRHVATQPFDQKEFEKQFELNSSKFELEKGGNLLYNTMKTLGNYDKCMKRNACIDALPVVHGPSPSKIVRYNKNKEDKATRKFKTRKGSKIKYDNSSELMSDDSDETEQNLDAMADKKETNDGPKRKLKAKLNL</sequence>
<reference evidence="10" key="1">
    <citation type="submission" date="2022-07" db="EMBL/GenBank/DDBJ databases">
        <authorList>
            <person name="Trinca V."/>
            <person name="Uliana J.V.C."/>
            <person name="Torres T.T."/>
            <person name="Ward R.J."/>
            <person name="Monesi N."/>
        </authorList>
    </citation>
    <scope>NUCLEOTIDE SEQUENCE</scope>
    <source>
        <strain evidence="10">HSMRA1968</strain>
        <tissue evidence="10">Whole embryos</tissue>
    </source>
</reference>